<reference evidence="2" key="1">
    <citation type="journal article" date="2002" name="Science">
        <title>The draft genome of Ciona intestinalis: insights into chordate and vertebrate origins.</title>
        <authorList>
            <person name="Dehal P."/>
            <person name="Satou Y."/>
            <person name="Campbell R.K."/>
            <person name="Chapman J."/>
            <person name="Degnan B."/>
            <person name="De Tomaso A."/>
            <person name="Davidson B."/>
            <person name="Di Gregorio A."/>
            <person name="Gelpke M."/>
            <person name="Goodstein D.M."/>
            <person name="Harafuji N."/>
            <person name="Hastings K.E."/>
            <person name="Ho I."/>
            <person name="Hotta K."/>
            <person name="Huang W."/>
            <person name="Kawashima T."/>
            <person name="Lemaire P."/>
            <person name="Martinez D."/>
            <person name="Meinertzhagen I.A."/>
            <person name="Necula S."/>
            <person name="Nonaka M."/>
            <person name="Putnam N."/>
            <person name="Rash S."/>
            <person name="Saiga H."/>
            <person name="Satake M."/>
            <person name="Terry A."/>
            <person name="Yamada L."/>
            <person name="Wang H.G."/>
            <person name="Awazu S."/>
            <person name="Azumi K."/>
            <person name="Boore J."/>
            <person name="Branno M."/>
            <person name="Chin-Bow S."/>
            <person name="DeSantis R."/>
            <person name="Doyle S."/>
            <person name="Francino P."/>
            <person name="Keys D.N."/>
            <person name="Haga S."/>
            <person name="Hayashi H."/>
            <person name="Hino K."/>
            <person name="Imai K.S."/>
            <person name="Inaba K."/>
            <person name="Kano S."/>
            <person name="Kobayashi K."/>
            <person name="Kobayashi M."/>
            <person name="Lee B.I."/>
            <person name="Makabe K.W."/>
            <person name="Manohar C."/>
            <person name="Matassi G."/>
            <person name="Medina M."/>
            <person name="Mochizuki Y."/>
            <person name="Mount S."/>
            <person name="Morishita T."/>
            <person name="Miura S."/>
            <person name="Nakayama A."/>
            <person name="Nishizaka S."/>
            <person name="Nomoto H."/>
            <person name="Ohta F."/>
            <person name="Oishi K."/>
            <person name="Rigoutsos I."/>
            <person name="Sano M."/>
            <person name="Sasaki A."/>
            <person name="Sasakura Y."/>
            <person name="Shoguchi E."/>
            <person name="Shin-i T."/>
            <person name="Spagnuolo A."/>
            <person name="Stainier D."/>
            <person name="Suzuki M.M."/>
            <person name="Tassy O."/>
            <person name="Takatori N."/>
            <person name="Tokuoka M."/>
            <person name="Yagi K."/>
            <person name="Yoshizaki F."/>
            <person name="Wada S."/>
            <person name="Zhang C."/>
            <person name="Hyatt P.D."/>
            <person name="Larimer F."/>
            <person name="Detter C."/>
            <person name="Doggett N."/>
            <person name="Glavina T."/>
            <person name="Hawkins T."/>
            <person name="Richardson P."/>
            <person name="Lucas S."/>
            <person name="Kohara Y."/>
            <person name="Levine M."/>
            <person name="Satoh N."/>
            <person name="Rokhsar D.S."/>
        </authorList>
    </citation>
    <scope>NUCLEOTIDE SEQUENCE [LARGE SCALE GENOMIC DNA]</scope>
</reference>
<sequence length="89" mass="9994">ANKLGSRFREHTDFKVSVETPCFVNASASIHFVEIHLTEISFSQISSLKLPMSTRRRFSTTDLVDRSASHSDMLSVRTSICIFKTPSSD</sequence>
<dbReference type="Proteomes" id="UP000008144">
    <property type="component" value="Unassembled WGS sequence"/>
</dbReference>
<proteinExistence type="predicted"/>
<dbReference type="InParanoid" id="H2XN20"/>
<protein>
    <submittedName>
        <fullName evidence="1">Uncharacterized protein</fullName>
    </submittedName>
</protein>
<reference evidence="1" key="2">
    <citation type="submission" date="2025-08" db="UniProtKB">
        <authorList>
            <consortium name="Ensembl"/>
        </authorList>
    </citation>
    <scope>IDENTIFICATION</scope>
</reference>
<evidence type="ECO:0000313" key="2">
    <source>
        <dbReference type="Proteomes" id="UP000008144"/>
    </source>
</evidence>
<dbReference type="HOGENOM" id="CLU_2460352_0_0_1"/>
<keyword evidence="2" id="KW-1185">Reference proteome</keyword>
<evidence type="ECO:0000313" key="1">
    <source>
        <dbReference type="Ensembl" id="ENSCINP00000031053.1"/>
    </source>
</evidence>
<dbReference type="AlphaFoldDB" id="H2XN20"/>
<organism evidence="1 2">
    <name type="scientific">Ciona intestinalis</name>
    <name type="common">Transparent sea squirt</name>
    <name type="synonym">Ascidia intestinalis</name>
    <dbReference type="NCBI Taxonomy" id="7719"/>
    <lineage>
        <taxon>Eukaryota</taxon>
        <taxon>Metazoa</taxon>
        <taxon>Chordata</taxon>
        <taxon>Tunicata</taxon>
        <taxon>Ascidiacea</taxon>
        <taxon>Phlebobranchia</taxon>
        <taxon>Cionidae</taxon>
        <taxon>Ciona</taxon>
    </lineage>
</organism>
<reference evidence="1" key="3">
    <citation type="submission" date="2025-09" db="UniProtKB">
        <authorList>
            <consortium name="Ensembl"/>
        </authorList>
    </citation>
    <scope>IDENTIFICATION</scope>
</reference>
<dbReference type="Ensembl" id="ENSCINT00000035579.1">
    <property type="protein sequence ID" value="ENSCINP00000031053.1"/>
    <property type="gene ID" value="ENSCING00000022597.1"/>
</dbReference>
<name>H2XN20_CIOIN</name>
<accession>H2XN20</accession>